<evidence type="ECO:0008006" key="6">
    <source>
        <dbReference type="Google" id="ProtNLM"/>
    </source>
</evidence>
<feature type="chain" id="PRO_5036400740" description="Peptidase A1 domain-containing protein" evidence="1">
    <location>
        <begin position="19"/>
        <end position="395"/>
    </location>
</feature>
<keyword evidence="1" id="KW-0732">Signal</keyword>
<reference evidence="4 5" key="1">
    <citation type="submission" date="2020-04" db="EMBL/GenBank/DDBJ databases">
        <title>Perkinsus olseni comparative genomics.</title>
        <authorList>
            <person name="Bogema D.R."/>
        </authorList>
    </citation>
    <scope>NUCLEOTIDE SEQUENCE [LARGE SCALE GENOMIC DNA]</scope>
    <source>
        <strain evidence="2">ATCC PRA-205</strain>
        <strain evidence="3 4">ATCC PRA-207</strain>
    </source>
</reference>
<name>A0A7J6SEF5_PEROL</name>
<proteinExistence type="predicted"/>
<evidence type="ECO:0000313" key="4">
    <source>
        <dbReference type="Proteomes" id="UP000553632"/>
    </source>
</evidence>
<feature type="signal peptide" evidence="1">
    <location>
        <begin position="1"/>
        <end position="18"/>
    </location>
</feature>
<dbReference type="EMBL" id="JABANM010015362">
    <property type="protein sequence ID" value="KAF4731187.1"/>
    <property type="molecule type" value="Genomic_DNA"/>
</dbReference>
<dbReference type="AlphaFoldDB" id="A0A7J6SEF5"/>
<dbReference type="SUPFAM" id="SSF50630">
    <property type="entry name" value="Acid proteases"/>
    <property type="match status" value="1"/>
</dbReference>
<sequence>MTKAAAAGMLILVPIISAAPTEESLSLSVEEGFVKINLDGQEVELLLDSAYLFLSVLDGDWYEKEFGEGACMERRTGCYFCPPDDPCEFKDYKKLPTGVFADNSTIVSDIRWGSLSLDNRTISKFRFRVSRYVLRRNDPLRPWGHFGISMVPPDSKTFRRWPGDESLLASLMRHRVIGRPTYTLLSKAQQLLPLNFISGELTLGDAIGYPRSEYKIIKISHSPGHHRAYTKTWVSSVKLFDQDGNLLTKQRFQTTYPRSFMATIDTGTNTISLPYPHLHDDIVRVIRRGMKRDGYDDRQIAAMRIRFEHDDDDDFLYVRKEVFDYLPVLGLQLKDGSKSISIKIHPKHYTWDAGGGVLALLLINRPDSCALGTQFFRAYSVYVDYNTHRIALLEN</sequence>
<evidence type="ECO:0000256" key="1">
    <source>
        <dbReference type="SAM" id="SignalP"/>
    </source>
</evidence>
<dbReference type="EMBL" id="JABANO010006597">
    <property type="protein sequence ID" value="KAF4751535.1"/>
    <property type="molecule type" value="Genomic_DNA"/>
</dbReference>
<evidence type="ECO:0000313" key="2">
    <source>
        <dbReference type="EMBL" id="KAF4731187.1"/>
    </source>
</evidence>
<accession>A0A7J6SEF5</accession>
<evidence type="ECO:0000313" key="5">
    <source>
        <dbReference type="Proteomes" id="UP000574390"/>
    </source>
</evidence>
<evidence type="ECO:0000313" key="3">
    <source>
        <dbReference type="EMBL" id="KAF4751535.1"/>
    </source>
</evidence>
<comment type="caution">
    <text evidence="2">The sequence shown here is derived from an EMBL/GenBank/DDBJ whole genome shotgun (WGS) entry which is preliminary data.</text>
</comment>
<keyword evidence="4" id="KW-1185">Reference proteome</keyword>
<gene>
    <name evidence="2" type="ORF">FOZ62_024264</name>
    <name evidence="3" type="ORF">FOZ63_001189</name>
</gene>
<protein>
    <recommendedName>
        <fullName evidence="6">Peptidase A1 domain-containing protein</fullName>
    </recommendedName>
</protein>
<dbReference type="InterPro" id="IPR021109">
    <property type="entry name" value="Peptidase_aspartic_dom_sf"/>
</dbReference>
<dbReference type="Proteomes" id="UP000574390">
    <property type="component" value="Unassembled WGS sequence"/>
</dbReference>
<dbReference type="Proteomes" id="UP000553632">
    <property type="component" value="Unassembled WGS sequence"/>
</dbReference>
<dbReference type="Gene3D" id="2.40.70.10">
    <property type="entry name" value="Acid Proteases"/>
    <property type="match status" value="1"/>
</dbReference>
<organism evidence="2 5">
    <name type="scientific">Perkinsus olseni</name>
    <name type="common">Perkinsus atlanticus</name>
    <dbReference type="NCBI Taxonomy" id="32597"/>
    <lineage>
        <taxon>Eukaryota</taxon>
        <taxon>Sar</taxon>
        <taxon>Alveolata</taxon>
        <taxon>Perkinsozoa</taxon>
        <taxon>Perkinsea</taxon>
        <taxon>Perkinsida</taxon>
        <taxon>Perkinsidae</taxon>
        <taxon>Perkinsus</taxon>
    </lineage>
</organism>